<evidence type="ECO:0000313" key="7">
    <source>
        <dbReference type="EMBL" id="ODQ70524.1"/>
    </source>
</evidence>
<sequence>MSTRIRSRPASSQFPSSQLGGIDSSGEPEVWNKICTELRKLPEFAALNENAKIAISKLDGGRRRGSGLDNDGEDTVDDGSEEGEGLAIKIEDHEDPRVLLAKLDQLKELSQKQLDYAQSEEKILDQASEDVSILTALRQATETVMTDNKRKKRKADETPLVETSKNFKKARSGSAAPMDVPSIGAQVAFRLKKQKGAEVEWIQCEITKVMGEGNKIRFEVQDPEPDENNNPGQSYKAGPKDIIFIPELSTDLPVYPIGTRVLARYPETTTFYKAEVMGTKRDGTCRLKFEGEEEVGKETEVERRLVLEMPK</sequence>
<reference evidence="7 8" key="1">
    <citation type="journal article" date="2016" name="Proc. Natl. Acad. Sci. U.S.A.">
        <title>Comparative genomics of biotechnologically important yeasts.</title>
        <authorList>
            <person name="Riley R."/>
            <person name="Haridas S."/>
            <person name="Wolfe K.H."/>
            <person name="Lopes M.R."/>
            <person name="Hittinger C.T."/>
            <person name="Goeker M."/>
            <person name="Salamov A.A."/>
            <person name="Wisecaver J.H."/>
            <person name="Long T.M."/>
            <person name="Calvey C.H."/>
            <person name="Aerts A.L."/>
            <person name="Barry K.W."/>
            <person name="Choi C."/>
            <person name="Clum A."/>
            <person name="Coughlan A.Y."/>
            <person name="Deshpande S."/>
            <person name="Douglass A.P."/>
            <person name="Hanson S.J."/>
            <person name="Klenk H.-P."/>
            <person name="LaButti K.M."/>
            <person name="Lapidus A."/>
            <person name="Lindquist E.A."/>
            <person name="Lipzen A.M."/>
            <person name="Meier-Kolthoff J.P."/>
            <person name="Ohm R.A."/>
            <person name="Otillar R.P."/>
            <person name="Pangilinan J.L."/>
            <person name="Peng Y."/>
            <person name="Rokas A."/>
            <person name="Rosa C.A."/>
            <person name="Scheuner C."/>
            <person name="Sibirny A.A."/>
            <person name="Slot J.C."/>
            <person name="Stielow J.B."/>
            <person name="Sun H."/>
            <person name="Kurtzman C.P."/>
            <person name="Blackwell M."/>
            <person name="Grigoriev I.V."/>
            <person name="Jeffries T.W."/>
        </authorList>
    </citation>
    <scope>NUCLEOTIDE SEQUENCE [LARGE SCALE GENOMIC DNA]</scope>
    <source>
        <strain evidence="7 8">NRRL Y-11557</strain>
    </source>
</reference>
<dbReference type="PANTHER" id="PTHR21539">
    <property type="entry name" value="SAGA-ASSOCIATED FACTOR 29"/>
    <property type="match status" value="1"/>
</dbReference>
<evidence type="ECO:0000256" key="4">
    <source>
        <dbReference type="ARBA" id="ARBA00023242"/>
    </source>
</evidence>
<gene>
    <name evidence="7" type="ORF">LIPSTDRAFT_74835</name>
</gene>
<dbReference type="InterPro" id="IPR037802">
    <property type="entry name" value="SGF29"/>
</dbReference>
<dbReference type="Gene3D" id="2.30.30.140">
    <property type="match status" value="2"/>
</dbReference>
<dbReference type="PROSITE" id="PS51518">
    <property type="entry name" value="SGF29_C"/>
    <property type="match status" value="1"/>
</dbReference>
<dbReference type="OrthoDB" id="10265994at2759"/>
<dbReference type="AlphaFoldDB" id="A0A1E3PZ15"/>
<dbReference type="InterPro" id="IPR010750">
    <property type="entry name" value="SGF29_tudor-like_dom"/>
</dbReference>
<dbReference type="InterPro" id="IPR047288">
    <property type="entry name" value="Tudor_SGF29_rpt1"/>
</dbReference>
<dbReference type="FunFam" id="2.30.30.140:FF:000055">
    <property type="entry name" value="SAGA complex component"/>
    <property type="match status" value="1"/>
</dbReference>
<feature type="region of interest" description="Disordered" evidence="5">
    <location>
        <begin position="56"/>
        <end position="82"/>
    </location>
</feature>
<evidence type="ECO:0000256" key="1">
    <source>
        <dbReference type="ARBA" id="ARBA00004123"/>
    </source>
</evidence>
<keyword evidence="4" id="KW-0539">Nucleus</keyword>
<evidence type="ECO:0000313" key="8">
    <source>
        <dbReference type="Proteomes" id="UP000094385"/>
    </source>
</evidence>
<protein>
    <recommendedName>
        <fullName evidence="6">SGF29 C-terminal domain-containing protein</fullName>
    </recommendedName>
</protein>
<keyword evidence="2" id="KW-0805">Transcription regulation</keyword>
<dbReference type="CDD" id="cd20394">
    <property type="entry name" value="Tudor_SGF29_rpt2"/>
    <property type="match status" value="1"/>
</dbReference>
<keyword evidence="3" id="KW-0804">Transcription</keyword>
<proteinExistence type="predicted"/>
<dbReference type="GO" id="GO:0005634">
    <property type="term" value="C:nucleus"/>
    <property type="evidence" value="ECO:0007669"/>
    <property type="project" value="UniProtKB-SubCell"/>
</dbReference>
<dbReference type="Pfam" id="PF07039">
    <property type="entry name" value="SGF29_Tudor"/>
    <property type="match status" value="1"/>
</dbReference>
<evidence type="ECO:0000259" key="6">
    <source>
        <dbReference type="PROSITE" id="PS51518"/>
    </source>
</evidence>
<evidence type="ECO:0000256" key="2">
    <source>
        <dbReference type="ARBA" id="ARBA00023015"/>
    </source>
</evidence>
<dbReference type="InterPro" id="IPR047287">
    <property type="entry name" value="Tudor_SGF29_rpt2"/>
</dbReference>
<comment type="subcellular location">
    <subcellularLocation>
        <location evidence="1">Nucleus</location>
    </subcellularLocation>
</comment>
<feature type="compositionally biased region" description="Acidic residues" evidence="5">
    <location>
        <begin position="70"/>
        <end position="82"/>
    </location>
</feature>
<feature type="domain" description="SGF29 C-terminal" evidence="6">
    <location>
        <begin position="177"/>
        <end position="311"/>
    </location>
</feature>
<dbReference type="PANTHER" id="PTHR21539:SF0">
    <property type="entry name" value="SAGA-ASSOCIATED FACTOR 29"/>
    <property type="match status" value="1"/>
</dbReference>
<organism evidence="7 8">
    <name type="scientific">Lipomyces starkeyi NRRL Y-11557</name>
    <dbReference type="NCBI Taxonomy" id="675824"/>
    <lineage>
        <taxon>Eukaryota</taxon>
        <taxon>Fungi</taxon>
        <taxon>Dikarya</taxon>
        <taxon>Ascomycota</taxon>
        <taxon>Saccharomycotina</taxon>
        <taxon>Lipomycetes</taxon>
        <taxon>Lipomycetales</taxon>
        <taxon>Lipomycetaceae</taxon>
        <taxon>Lipomyces</taxon>
    </lineage>
</organism>
<dbReference type="Proteomes" id="UP000094385">
    <property type="component" value="Unassembled WGS sequence"/>
</dbReference>
<name>A0A1E3PZ15_LIPST</name>
<evidence type="ECO:0000256" key="5">
    <source>
        <dbReference type="SAM" id="MobiDB-lite"/>
    </source>
</evidence>
<dbReference type="CDD" id="cd20393">
    <property type="entry name" value="Tudor_SGF29_rpt1"/>
    <property type="match status" value="1"/>
</dbReference>
<evidence type="ECO:0000256" key="3">
    <source>
        <dbReference type="ARBA" id="ARBA00023163"/>
    </source>
</evidence>
<keyword evidence="8" id="KW-1185">Reference proteome</keyword>
<dbReference type="STRING" id="675824.A0A1E3PZ15"/>
<feature type="compositionally biased region" description="Polar residues" evidence="5">
    <location>
        <begin position="1"/>
        <end position="19"/>
    </location>
</feature>
<feature type="region of interest" description="Disordered" evidence="5">
    <location>
        <begin position="145"/>
        <end position="176"/>
    </location>
</feature>
<dbReference type="EMBL" id="KV454300">
    <property type="protein sequence ID" value="ODQ70524.1"/>
    <property type="molecule type" value="Genomic_DNA"/>
</dbReference>
<feature type="region of interest" description="Disordered" evidence="5">
    <location>
        <begin position="1"/>
        <end position="28"/>
    </location>
</feature>
<dbReference type="GO" id="GO:0000124">
    <property type="term" value="C:SAGA complex"/>
    <property type="evidence" value="ECO:0007669"/>
    <property type="project" value="InterPro"/>
</dbReference>
<accession>A0A1E3PZ15</accession>